<keyword evidence="5" id="KW-0998">Cell outer membrane</keyword>
<accession>A0A238Z712</accession>
<keyword evidence="6" id="KW-1133">Transmembrane helix</keyword>
<dbReference type="Pfam" id="PF01103">
    <property type="entry name" value="Omp85"/>
    <property type="match status" value="1"/>
</dbReference>
<keyword evidence="2 6" id="KW-0812">Transmembrane</keyword>
<organism evidence="8 9">
    <name type="scientific">Lutibacter flavus</name>
    <dbReference type="NCBI Taxonomy" id="691689"/>
    <lineage>
        <taxon>Bacteria</taxon>
        <taxon>Pseudomonadati</taxon>
        <taxon>Bacteroidota</taxon>
        <taxon>Flavobacteriia</taxon>
        <taxon>Flavobacteriales</taxon>
        <taxon>Flavobacteriaceae</taxon>
        <taxon>Lutibacter</taxon>
    </lineage>
</organism>
<evidence type="ECO:0000313" key="8">
    <source>
        <dbReference type="EMBL" id="SNR79030.1"/>
    </source>
</evidence>
<dbReference type="Proteomes" id="UP000198412">
    <property type="component" value="Unassembled WGS sequence"/>
</dbReference>
<keyword evidence="4 6" id="KW-0472">Membrane</keyword>
<reference evidence="9" key="1">
    <citation type="submission" date="2017-06" db="EMBL/GenBank/DDBJ databases">
        <authorList>
            <person name="Varghese N."/>
            <person name="Submissions S."/>
        </authorList>
    </citation>
    <scope>NUCLEOTIDE SEQUENCE [LARGE SCALE GENOMIC DNA]</scope>
    <source>
        <strain evidence="9">DSM 27993</strain>
    </source>
</reference>
<evidence type="ECO:0000256" key="3">
    <source>
        <dbReference type="ARBA" id="ARBA00022729"/>
    </source>
</evidence>
<keyword evidence="3" id="KW-0732">Signal</keyword>
<gene>
    <name evidence="8" type="ORF">SAMN04488111_3106</name>
</gene>
<name>A0A238Z712_9FLAO</name>
<evidence type="ECO:0000259" key="7">
    <source>
        <dbReference type="Pfam" id="PF01103"/>
    </source>
</evidence>
<dbReference type="PANTHER" id="PTHR12815">
    <property type="entry name" value="SORTING AND ASSEMBLY MACHINERY SAMM50 PROTEIN FAMILY MEMBER"/>
    <property type="match status" value="1"/>
</dbReference>
<sequence>MGNSSKSFTFETNLNSYLLKNNFIILIILLSIITGFSSCNTVKYVSENENLLTKNIILVNDKKNVDDEITDYVVQRPNSLVLGVPFPLHFYNIGNKNFESDYDQWKIDNPKAYNFTTKVFSEKQTRGLHNFKYNTHKWWLNNGEEPVIFDSKKATQTVDNFMQHYHNEGYFNVKAYYDIAYLKNKKAAVTYYVNTDKPYTLDTITINIESKVLDSIYLSQKEASFIKKGEKFKYSLFINEQNRITNLFRNSGIYHFNKNAILVDADTSNYKSNIDLIINDSIANIPYKIQKIKKINIYTDFAYNTKDNPIQDSLNYKGYFFLTQNKLKYNPKLLLDAVFIEPNDIYKDETRELTRKNLRRLNNFRTVEIKYNELENDFLEASIYLTPLKKYSIGFSSELTHSNIRQLGISGKLSFLNRNIFKGSEILKFSVQGSFLDSKDAADSEKLLNAWEIGGDVSLELPRILLPFKANKIIPKSMSPKTIFTVGTSLQKNIGLDKQKFTGIIDYTWESTTTKKHSFQLLNAQFIKNLNIDSYFNIYNSEFEEIQSIASTYFNEDISTSDVVDFINLNIDSNFESSNPTEFTIAQNIKNRYNIITEDVLIPSATYTFTYNNSENYKDTDFSFFRARFVSSGNLTSLLATKKDENGIKTLFNTQIAQYVRTDFEYKKFWNLSFENVLAFRSFLGIAFPYNNSSTIPFSRSYFIGGPNDLRAWKIYDLGPGSTQSGLEFNVGNLKFISSLEYRFKIINSVKGALFVDAGNIWDISNSAVTDPEAKFNGFNSLKDIAIGSGFGIRYDLSFILLRLDLGFKTYEPYLESNKWFQHVNFKNNVYNFGISYPF</sequence>
<dbReference type="PANTHER" id="PTHR12815:SF47">
    <property type="entry name" value="TRANSLOCATION AND ASSEMBLY MODULE SUBUNIT TAMA"/>
    <property type="match status" value="1"/>
</dbReference>
<dbReference type="AlphaFoldDB" id="A0A238Z712"/>
<evidence type="ECO:0000256" key="1">
    <source>
        <dbReference type="ARBA" id="ARBA00004370"/>
    </source>
</evidence>
<evidence type="ECO:0000313" key="9">
    <source>
        <dbReference type="Proteomes" id="UP000198412"/>
    </source>
</evidence>
<evidence type="ECO:0000256" key="6">
    <source>
        <dbReference type="SAM" id="Phobius"/>
    </source>
</evidence>
<dbReference type="EMBL" id="FZNX01000006">
    <property type="protein sequence ID" value="SNR79030.1"/>
    <property type="molecule type" value="Genomic_DNA"/>
</dbReference>
<keyword evidence="9" id="KW-1185">Reference proteome</keyword>
<evidence type="ECO:0000256" key="4">
    <source>
        <dbReference type="ARBA" id="ARBA00023136"/>
    </source>
</evidence>
<comment type="subcellular location">
    <subcellularLocation>
        <location evidence="1">Membrane</location>
    </subcellularLocation>
</comment>
<feature type="transmembrane region" description="Helical" evidence="6">
    <location>
        <begin position="21"/>
        <end position="38"/>
    </location>
</feature>
<dbReference type="GO" id="GO:0019867">
    <property type="term" value="C:outer membrane"/>
    <property type="evidence" value="ECO:0007669"/>
    <property type="project" value="InterPro"/>
</dbReference>
<proteinExistence type="predicted"/>
<dbReference type="Gene3D" id="2.40.160.50">
    <property type="entry name" value="membrane protein fhac: a member of the omp85/tpsb transporter family"/>
    <property type="match status" value="1"/>
</dbReference>
<evidence type="ECO:0000256" key="5">
    <source>
        <dbReference type="ARBA" id="ARBA00023237"/>
    </source>
</evidence>
<dbReference type="InterPro" id="IPR000184">
    <property type="entry name" value="Bac_surfAg_D15"/>
</dbReference>
<feature type="domain" description="Bacterial surface antigen (D15)" evidence="7">
    <location>
        <begin position="656"/>
        <end position="810"/>
    </location>
</feature>
<protein>
    <submittedName>
        <fullName evidence="8">Surface antigen</fullName>
    </submittedName>
</protein>
<evidence type="ECO:0000256" key="2">
    <source>
        <dbReference type="ARBA" id="ARBA00022692"/>
    </source>
</evidence>
<dbReference type="InterPro" id="IPR039910">
    <property type="entry name" value="D15-like"/>
</dbReference>